<dbReference type="OrthoDB" id="20960at2759"/>
<feature type="compositionally biased region" description="Pro residues" evidence="1">
    <location>
        <begin position="214"/>
        <end position="229"/>
    </location>
</feature>
<protein>
    <submittedName>
        <fullName evidence="2">Uncharacterized protein</fullName>
    </submittedName>
</protein>
<sequence length="328" mass="35350">MNEIVQIGMWNIPDQNGIFSAPEPGIRVPIAYWRNMTMIWLLHKVSVKDDPVKKSGHPETVVGQTSENVEANRAGEGVNDASYLIADFSSSVYHPASCAARSEAQQRVSSTTSPLAIKTEVEIKQESELTHDMEATFYGTYDEATNSITIIYPGEENAGIGIQECVQEISTDDGVVCHPVDDIAAAATAAAAATTTTNSTTTSTTTTTTSTTTTPPPTSPTTTTPPPTSPTTITGTTDVTSNVRYLSPPPIHSYSTQFSPAYTCRTDTMSPASINSDADSCVVPQMDSASMDCGYESHDSPSVDSHCRYSYFNDFWHENFRELFPALA</sequence>
<name>E2C8K3_HARSA</name>
<evidence type="ECO:0000256" key="1">
    <source>
        <dbReference type="SAM" id="MobiDB-lite"/>
    </source>
</evidence>
<dbReference type="EMBL" id="GL453666">
    <property type="protein sequence ID" value="EFN75733.1"/>
    <property type="molecule type" value="Genomic_DNA"/>
</dbReference>
<dbReference type="Proteomes" id="UP000008237">
    <property type="component" value="Unassembled WGS sequence"/>
</dbReference>
<evidence type="ECO:0000313" key="2">
    <source>
        <dbReference type="EMBL" id="EFN75733.1"/>
    </source>
</evidence>
<organism evidence="3">
    <name type="scientific">Harpegnathos saltator</name>
    <name type="common">Jerdon's jumping ant</name>
    <dbReference type="NCBI Taxonomy" id="610380"/>
    <lineage>
        <taxon>Eukaryota</taxon>
        <taxon>Metazoa</taxon>
        <taxon>Ecdysozoa</taxon>
        <taxon>Arthropoda</taxon>
        <taxon>Hexapoda</taxon>
        <taxon>Insecta</taxon>
        <taxon>Pterygota</taxon>
        <taxon>Neoptera</taxon>
        <taxon>Endopterygota</taxon>
        <taxon>Hymenoptera</taxon>
        <taxon>Apocrita</taxon>
        <taxon>Aculeata</taxon>
        <taxon>Formicoidea</taxon>
        <taxon>Formicidae</taxon>
        <taxon>Ponerinae</taxon>
        <taxon>Ponerini</taxon>
        <taxon>Harpegnathos</taxon>
    </lineage>
</organism>
<keyword evidence="3" id="KW-1185">Reference proteome</keyword>
<dbReference type="InParanoid" id="E2C8K3"/>
<proteinExistence type="predicted"/>
<reference evidence="2 3" key="1">
    <citation type="journal article" date="2010" name="Science">
        <title>Genomic comparison of the ants Camponotus floridanus and Harpegnathos saltator.</title>
        <authorList>
            <person name="Bonasio R."/>
            <person name="Zhang G."/>
            <person name="Ye C."/>
            <person name="Mutti N.S."/>
            <person name="Fang X."/>
            <person name="Qin N."/>
            <person name="Donahue G."/>
            <person name="Yang P."/>
            <person name="Li Q."/>
            <person name="Li C."/>
            <person name="Zhang P."/>
            <person name="Huang Z."/>
            <person name="Berger S.L."/>
            <person name="Reinberg D."/>
            <person name="Wang J."/>
            <person name="Liebig J."/>
        </authorList>
    </citation>
    <scope>NUCLEOTIDE SEQUENCE [LARGE SCALE GENOMIC DNA]</scope>
    <source>
        <strain evidence="2 3">R22 G/1</strain>
    </source>
</reference>
<dbReference type="STRING" id="610380.E2C8K3"/>
<evidence type="ECO:0000313" key="3">
    <source>
        <dbReference type="Proteomes" id="UP000008237"/>
    </source>
</evidence>
<accession>E2C8K3</accession>
<gene>
    <name evidence="2" type="ORF">EAI_09735</name>
</gene>
<dbReference type="AlphaFoldDB" id="E2C8K3"/>
<feature type="region of interest" description="Disordered" evidence="1">
    <location>
        <begin position="191"/>
        <end position="241"/>
    </location>
</feature>
<feature type="compositionally biased region" description="Low complexity" evidence="1">
    <location>
        <begin position="191"/>
        <end position="213"/>
    </location>
</feature>